<dbReference type="InterPro" id="IPR052428">
    <property type="entry name" value="Autophagy_HostDef_Reg"/>
</dbReference>
<dbReference type="AlphaFoldDB" id="A0A8B9VJ28"/>
<dbReference type="GO" id="GO:0061910">
    <property type="term" value="P:autophagosome-endosome fusion"/>
    <property type="evidence" value="ECO:0007669"/>
    <property type="project" value="TreeGrafter"/>
</dbReference>
<dbReference type="GO" id="GO:1901981">
    <property type="term" value="F:phosphatidylinositol phosphate binding"/>
    <property type="evidence" value="ECO:0007669"/>
    <property type="project" value="TreeGrafter"/>
</dbReference>
<dbReference type="GO" id="GO:0097352">
    <property type="term" value="P:autophagosome maturation"/>
    <property type="evidence" value="ECO:0007669"/>
    <property type="project" value="TreeGrafter"/>
</dbReference>
<evidence type="ECO:0000259" key="2">
    <source>
        <dbReference type="SMART" id="SM01175"/>
    </source>
</evidence>
<feature type="transmembrane region" description="Helical" evidence="1">
    <location>
        <begin position="16"/>
        <end position="33"/>
    </location>
</feature>
<sequence length="146" mass="16580">VHISERGLFLNSLKDIFCNLIWIFFFFFLCSVLKEFEQVPSHLTEELHLFSLDDLVKIKRGQLLPLLKDILKTSISHVDGCELCQAKGFICEFCQSADLLFAFQIAKCKRCTACFHKACFKSGGCPKCLRIAARRMLSETPSAVPL</sequence>
<reference evidence="3" key="1">
    <citation type="submission" date="2025-08" db="UniProtKB">
        <authorList>
            <consortium name="Ensembl"/>
        </authorList>
    </citation>
    <scope>IDENTIFICATION</scope>
</reference>
<evidence type="ECO:0000313" key="3">
    <source>
        <dbReference type="Ensembl" id="ENSAZOP00000024623.1"/>
    </source>
</evidence>
<evidence type="ECO:0000256" key="1">
    <source>
        <dbReference type="SAM" id="Phobius"/>
    </source>
</evidence>
<dbReference type="Proteomes" id="UP000694549">
    <property type="component" value="Unplaced"/>
</dbReference>
<dbReference type="InterPro" id="IPR025258">
    <property type="entry name" value="RH_dom"/>
</dbReference>
<protein>
    <recommendedName>
        <fullName evidence="2">Rubicon Homology domain-containing protein</fullName>
    </recommendedName>
</protein>
<name>A0A8B9VJ28_9AVES</name>
<accession>A0A8B9VJ28</accession>
<keyword evidence="4" id="KW-1185">Reference proteome</keyword>
<dbReference type="PANTHER" id="PTHR45971">
    <property type="entry name" value="PHOX (PX) DOMAIN-CONTAINING PROTEIN"/>
    <property type="match status" value="1"/>
</dbReference>
<reference evidence="3" key="2">
    <citation type="submission" date="2025-09" db="UniProtKB">
        <authorList>
            <consortium name="Ensembl"/>
        </authorList>
    </citation>
    <scope>IDENTIFICATION</scope>
</reference>
<organism evidence="3 4">
    <name type="scientific">Anas zonorhyncha</name>
    <name type="common">Eastern spot-billed duck</name>
    <dbReference type="NCBI Taxonomy" id="75864"/>
    <lineage>
        <taxon>Eukaryota</taxon>
        <taxon>Metazoa</taxon>
        <taxon>Chordata</taxon>
        <taxon>Craniata</taxon>
        <taxon>Vertebrata</taxon>
        <taxon>Euteleostomi</taxon>
        <taxon>Archelosauria</taxon>
        <taxon>Archosauria</taxon>
        <taxon>Dinosauria</taxon>
        <taxon>Saurischia</taxon>
        <taxon>Theropoda</taxon>
        <taxon>Coelurosauria</taxon>
        <taxon>Aves</taxon>
        <taxon>Neognathae</taxon>
        <taxon>Galloanserae</taxon>
        <taxon>Anseriformes</taxon>
        <taxon>Anatidae</taxon>
        <taxon>Anatinae</taxon>
        <taxon>Anas</taxon>
    </lineage>
</organism>
<dbReference type="PANTHER" id="PTHR45971:SF2">
    <property type="entry name" value="PROTEIN ASSOCIATED WITH UVRAG AS AUTOPHAGY ENHANCER"/>
    <property type="match status" value="1"/>
</dbReference>
<dbReference type="Pfam" id="PF13901">
    <property type="entry name" value="RH_dom"/>
    <property type="match status" value="1"/>
</dbReference>
<keyword evidence="1" id="KW-1133">Transmembrane helix</keyword>
<dbReference type="GO" id="GO:0061909">
    <property type="term" value="P:autophagosome-lysosome fusion"/>
    <property type="evidence" value="ECO:0007669"/>
    <property type="project" value="TreeGrafter"/>
</dbReference>
<keyword evidence="1" id="KW-0472">Membrane</keyword>
<feature type="domain" description="Rubicon Homology" evidence="2">
    <location>
        <begin position="3"/>
        <end position="135"/>
    </location>
</feature>
<dbReference type="Ensembl" id="ENSAZOT00000026420.1">
    <property type="protein sequence ID" value="ENSAZOP00000024623.1"/>
    <property type="gene ID" value="ENSAZOG00000015847.1"/>
</dbReference>
<evidence type="ECO:0000313" key="4">
    <source>
        <dbReference type="Proteomes" id="UP000694549"/>
    </source>
</evidence>
<dbReference type="SMART" id="SM01175">
    <property type="entry name" value="DUF4206"/>
    <property type="match status" value="1"/>
</dbReference>
<proteinExistence type="predicted"/>
<dbReference type="GO" id="GO:0000421">
    <property type="term" value="C:autophagosome membrane"/>
    <property type="evidence" value="ECO:0007669"/>
    <property type="project" value="TreeGrafter"/>
</dbReference>
<keyword evidence="1" id="KW-0812">Transmembrane</keyword>